<evidence type="ECO:0000259" key="3">
    <source>
        <dbReference type="Pfam" id="PF01370"/>
    </source>
</evidence>
<sequence length="309" mass="33597">MSVLVTGASGFVGSWLTKALANDGHRIVAQMRRPPSTLFKKLGLDAQPLVEVVIEHDIAEVARTCRPETLFHLAGMSQVGQAQENPLLAFETNARQTWQLLEAVRNMPTSPRTVVASTDALYGETGNTPATEAHPLNALGPYETSKLMADVAARAYAQFGLPVVVARLGNVYGYGDENHARIVPGTLEAIRNARAPRLRGGGRAVRSLLHIDDCIAALRLLAEHAAEPGLRGEAFNVSGEPAMTTRAIARLTLDVFGREDIEPEISDDAPGETSRRFSSSARLRETLGWRQKISMKEGLLRIKKEMEAE</sequence>
<accession>A0ABX2QCB6</accession>
<dbReference type="PANTHER" id="PTHR43000">
    <property type="entry name" value="DTDP-D-GLUCOSE 4,6-DEHYDRATASE-RELATED"/>
    <property type="match status" value="1"/>
</dbReference>
<dbReference type="Gene3D" id="3.40.50.720">
    <property type="entry name" value="NAD(P)-binding Rossmann-like Domain"/>
    <property type="match status" value="1"/>
</dbReference>
<reference evidence="4 5" key="1">
    <citation type="submission" date="2020-06" db="EMBL/GenBank/DDBJ databases">
        <title>Rhizobium sp.nov. isolated from the tomato plant.</title>
        <authorList>
            <person name="Thin K.K."/>
            <person name="Zhang X."/>
            <person name="He S."/>
        </authorList>
    </citation>
    <scope>NUCLEOTIDE SEQUENCE [LARGE SCALE GENOMIC DNA]</scope>
    <source>
        <strain evidence="4 5">DBTS2</strain>
    </source>
</reference>
<name>A0ABX2QCB6_9HYPH</name>
<comment type="similarity">
    <text evidence="2">Belongs to the NAD(P)-dependent epimerase/dehydratase family.</text>
</comment>
<dbReference type="Pfam" id="PF01370">
    <property type="entry name" value="Epimerase"/>
    <property type="match status" value="1"/>
</dbReference>
<feature type="domain" description="NAD-dependent epimerase/dehydratase" evidence="3">
    <location>
        <begin position="3"/>
        <end position="237"/>
    </location>
</feature>
<evidence type="ECO:0000313" key="4">
    <source>
        <dbReference type="EMBL" id="NVP55371.1"/>
    </source>
</evidence>
<proteinExistence type="inferred from homology"/>
<comment type="caution">
    <text evidence="4">The sequence shown here is derived from an EMBL/GenBank/DDBJ whole genome shotgun (WGS) entry which is preliminary data.</text>
</comment>
<dbReference type="InterPro" id="IPR036291">
    <property type="entry name" value="NAD(P)-bd_dom_sf"/>
</dbReference>
<organism evidence="4 5">
    <name type="scientific">Mycoplana rhizolycopersici</name>
    <dbReference type="NCBI Taxonomy" id="2746702"/>
    <lineage>
        <taxon>Bacteria</taxon>
        <taxon>Pseudomonadati</taxon>
        <taxon>Pseudomonadota</taxon>
        <taxon>Alphaproteobacteria</taxon>
        <taxon>Hyphomicrobiales</taxon>
        <taxon>Rhizobiaceae</taxon>
        <taxon>Mycoplana</taxon>
    </lineage>
</organism>
<evidence type="ECO:0000256" key="1">
    <source>
        <dbReference type="ARBA" id="ARBA00005125"/>
    </source>
</evidence>
<keyword evidence="5" id="KW-1185">Reference proteome</keyword>
<dbReference type="RefSeq" id="WP_176949351.1">
    <property type="nucleotide sequence ID" value="NZ_JABXYK010000004.1"/>
</dbReference>
<comment type="pathway">
    <text evidence="1">Bacterial outer membrane biogenesis; LPS O-antigen biosynthesis.</text>
</comment>
<dbReference type="Proteomes" id="UP000659172">
    <property type="component" value="Unassembled WGS sequence"/>
</dbReference>
<protein>
    <submittedName>
        <fullName evidence="4">NAD(P)-dependent oxidoreductase</fullName>
    </submittedName>
</protein>
<evidence type="ECO:0000256" key="2">
    <source>
        <dbReference type="ARBA" id="ARBA00007637"/>
    </source>
</evidence>
<dbReference type="InterPro" id="IPR001509">
    <property type="entry name" value="Epimerase_deHydtase"/>
</dbReference>
<evidence type="ECO:0000313" key="5">
    <source>
        <dbReference type="Proteomes" id="UP000659172"/>
    </source>
</evidence>
<gene>
    <name evidence="4" type="ORF">HV823_08880</name>
</gene>
<dbReference type="SUPFAM" id="SSF51735">
    <property type="entry name" value="NAD(P)-binding Rossmann-fold domains"/>
    <property type="match status" value="1"/>
</dbReference>
<dbReference type="EMBL" id="JABXYK010000004">
    <property type="protein sequence ID" value="NVP55371.1"/>
    <property type="molecule type" value="Genomic_DNA"/>
</dbReference>